<sequence>MNESYELPCKKYGVNWANSVVCDGKMNNNLRFYASKEKQKQYENIEFFCGGV</sequence>
<evidence type="ECO:0000313" key="2">
    <source>
        <dbReference type="Proteomes" id="UP000724149"/>
    </source>
</evidence>
<evidence type="ECO:0000313" key="1">
    <source>
        <dbReference type="EMBL" id="MBM6923775.1"/>
    </source>
</evidence>
<dbReference type="Proteomes" id="UP000724149">
    <property type="component" value="Unassembled WGS sequence"/>
</dbReference>
<keyword evidence="2" id="KW-1185">Reference proteome</keyword>
<dbReference type="RefSeq" id="WP_204721349.1">
    <property type="nucleotide sequence ID" value="NZ_JACSNR010000008.1"/>
</dbReference>
<dbReference type="EMBL" id="JACSNR010000008">
    <property type="protein sequence ID" value="MBM6923775.1"/>
    <property type="molecule type" value="Genomic_DNA"/>
</dbReference>
<organism evidence="1 2">
    <name type="scientific">Hydrogenoanaerobacterium saccharovorans</name>
    <dbReference type="NCBI Taxonomy" id="474960"/>
    <lineage>
        <taxon>Bacteria</taxon>
        <taxon>Bacillati</taxon>
        <taxon>Bacillota</taxon>
        <taxon>Clostridia</taxon>
        <taxon>Eubacteriales</taxon>
        <taxon>Oscillospiraceae</taxon>
        <taxon>Hydrogenoanaerobacterium</taxon>
    </lineage>
</organism>
<name>A0ABS2GMS4_9FIRM</name>
<gene>
    <name evidence="1" type="ORF">H9X81_08760</name>
</gene>
<accession>A0ABS2GMS4</accession>
<comment type="caution">
    <text evidence="1">The sequence shown here is derived from an EMBL/GenBank/DDBJ whole genome shotgun (WGS) entry which is preliminary data.</text>
</comment>
<protein>
    <submittedName>
        <fullName evidence="1">Uncharacterized protein</fullName>
    </submittedName>
</protein>
<reference evidence="1 2" key="1">
    <citation type="journal article" date="2021" name="Sci. Rep.">
        <title>The distribution of antibiotic resistance genes in chicken gut microbiota commensals.</title>
        <authorList>
            <person name="Juricova H."/>
            <person name="Matiasovicova J."/>
            <person name="Kubasova T."/>
            <person name="Cejkova D."/>
            <person name="Rychlik I."/>
        </authorList>
    </citation>
    <scope>NUCLEOTIDE SEQUENCE [LARGE SCALE GENOMIC DNA]</scope>
    <source>
        <strain evidence="1 2">An564</strain>
    </source>
</reference>
<proteinExistence type="predicted"/>